<organism evidence="1 2">
    <name type="scientific">Paraburkholderia phenoliruptrix</name>
    <dbReference type="NCBI Taxonomy" id="252970"/>
    <lineage>
        <taxon>Bacteria</taxon>
        <taxon>Pseudomonadati</taxon>
        <taxon>Pseudomonadota</taxon>
        <taxon>Betaproteobacteria</taxon>
        <taxon>Burkholderiales</taxon>
        <taxon>Burkholderiaceae</taxon>
        <taxon>Paraburkholderia</taxon>
    </lineage>
</organism>
<reference evidence="1 2" key="1">
    <citation type="submission" date="2020-04" db="EMBL/GenBank/DDBJ databases">
        <authorList>
            <person name="De Canck E."/>
        </authorList>
    </citation>
    <scope>NUCLEOTIDE SEQUENCE [LARGE SCALE GENOMIC DNA]</scope>
    <source>
        <strain evidence="1 2">LMG 22037</strain>
    </source>
</reference>
<dbReference type="AlphaFoldDB" id="A0A6J5CDN7"/>
<gene>
    <name evidence="1" type="ORF">LMG22037_05681</name>
</gene>
<protein>
    <submittedName>
        <fullName evidence="1">Uncharacterized protein</fullName>
    </submittedName>
</protein>
<accession>A0A6J5CDN7</accession>
<dbReference type="Proteomes" id="UP000494249">
    <property type="component" value="Unassembled WGS sequence"/>
</dbReference>
<evidence type="ECO:0000313" key="1">
    <source>
        <dbReference type="EMBL" id="CAB3732199.1"/>
    </source>
</evidence>
<proteinExistence type="predicted"/>
<evidence type="ECO:0000313" key="2">
    <source>
        <dbReference type="Proteomes" id="UP000494249"/>
    </source>
</evidence>
<sequence>MSSPAPKANYSGQLLRLRNEEKFPVVARRLENVIPVGVTSARGWHVFEWTTDFDAGVETRRATEDGEYFTYWLLVREVEDRFLLASTHADIVQQFIIRNRLAKAVEKPLVDVAALVKQTIFPADGEVDNSATPYRLGALYAAVDGFGRSVRTVSLFGDDLGGATMVRTMLEYLNPFRVTLRDIRNDQEVLSISTQGEMNFYYRGAGSLDSVDKALAHIRRGNYIHWRLKHNG</sequence>
<dbReference type="RefSeq" id="WP_175145427.1">
    <property type="nucleotide sequence ID" value="NZ_CADFGL010000072.1"/>
</dbReference>
<name>A0A6J5CDN7_9BURK</name>
<dbReference type="EMBL" id="CADIKB010000044">
    <property type="protein sequence ID" value="CAB3732199.1"/>
    <property type="molecule type" value="Genomic_DNA"/>
</dbReference>